<evidence type="ECO:0000256" key="3">
    <source>
        <dbReference type="ARBA" id="ARBA00022692"/>
    </source>
</evidence>
<comment type="caution">
    <text evidence="9">The sequence shown here is derived from an EMBL/GenBank/DDBJ whole genome shotgun (WGS) entry which is preliminary data.</text>
</comment>
<organism evidence="9 10">
    <name type="scientific">Phytophthora palmivora</name>
    <dbReference type="NCBI Taxonomy" id="4796"/>
    <lineage>
        <taxon>Eukaryota</taxon>
        <taxon>Sar</taxon>
        <taxon>Stramenopiles</taxon>
        <taxon>Oomycota</taxon>
        <taxon>Peronosporomycetes</taxon>
        <taxon>Peronosporales</taxon>
        <taxon>Peronosporaceae</taxon>
        <taxon>Phytophthora</taxon>
    </lineage>
</organism>
<dbReference type="Pfam" id="PF00005">
    <property type="entry name" value="ABC_tran"/>
    <property type="match status" value="1"/>
</dbReference>
<comment type="subcellular location">
    <subcellularLocation>
        <location evidence="1">Membrane</location>
        <topology evidence="1">Multi-pass membrane protein</topology>
    </subcellularLocation>
</comment>
<feature type="transmembrane region" description="Helical" evidence="6">
    <location>
        <begin position="142"/>
        <end position="161"/>
    </location>
</feature>
<dbReference type="GO" id="GO:0016020">
    <property type="term" value="C:membrane"/>
    <property type="evidence" value="ECO:0007669"/>
    <property type="project" value="UniProtKB-SubCell"/>
</dbReference>
<keyword evidence="4 6" id="KW-1133">Transmembrane helix</keyword>
<evidence type="ECO:0000259" key="7">
    <source>
        <dbReference type="Pfam" id="PF00005"/>
    </source>
</evidence>
<feature type="transmembrane region" description="Helical" evidence="6">
    <location>
        <begin position="302"/>
        <end position="326"/>
    </location>
</feature>
<keyword evidence="2" id="KW-0813">Transport</keyword>
<dbReference type="InterPro" id="IPR027417">
    <property type="entry name" value="P-loop_NTPase"/>
</dbReference>
<dbReference type="Pfam" id="PF01061">
    <property type="entry name" value="ABC2_membrane"/>
    <property type="match status" value="1"/>
</dbReference>
<accession>A0A2P4YAK2</accession>
<evidence type="ECO:0000259" key="8">
    <source>
        <dbReference type="Pfam" id="PF01061"/>
    </source>
</evidence>
<dbReference type="GO" id="GO:0016887">
    <property type="term" value="F:ATP hydrolysis activity"/>
    <property type="evidence" value="ECO:0007669"/>
    <property type="project" value="InterPro"/>
</dbReference>
<dbReference type="EMBL" id="NCKW01004337">
    <property type="protein sequence ID" value="POM74856.1"/>
    <property type="molecule type" value="Genomic_DNA"/>
</dbReference>
<dbReference type="OrthoDB" id="127546at2759"/>
<dbReference type="Gene3D" id="3.40.50.300">
    <property type="entry name" value="P-loop containing nucleotide triphosphate hydrolases"/>
    <property type="match status" value="1"/>
</dbReference>
<feature type="non-terminal residue" evidence="9">
    <location>
        <position position="588"/>
    </location>
</feature>
<evidence type="ECO:0000256" key="2">
    <source>
        <dbReference type="ARBA" id="ARBA00022448"/>
    </source>
</evidence>
<reference evidence="9 10" key="1">
    <citation type="journal article" date="2017" name="Genome Biol. Evol.">
        <title>Phytophthora megakarya and P. palmivora, closely related causal agents of cacao black pod rot, underwent increases in genome sizes and gene numbers by different mechanisms.</title>
        <authorList>
            <person name="Ali S.S."/>
            <person name="Shao J."/>
            <person name="Lary D.J."/>
            <person name="Kronmiller B."/>
            <person name="Shen D."/>
            <person name="Strem M.D."/>
            <person name="Amoako-Attah I."/>
            <person name="Akrofi A.Y."/>
            <person name="Begoude B.A."/>
            <person name="Ten Hoopen G.M."/>
            <person name="Coulibaly K."/>
            <person name="Kebe B.I."/>
            <person name="Melnick R.L."/>
            <person name="Guiltinan M.J."/>
            <person name="Tyler B.M."/>
            <person name="Meinhardt L.W."/>
            <person name="Bailey B.A."/>
        </authorList>
    </citation>
    <scope>NUCLEOTIDE SEQUENCE [LARGE SCALE GENOMIC DNA]</scope>
    <source>
        <strain evidence="10">sbr112.9</strain>
    </source>
</reference>
<dbReference type="SUPFAM" id="SSF52540">
    <property type="entry name" value="P-loop containing nucleoside triphosphate hydrolases"/>
    <property type="match status" value="1"/>
</dbReference>
<feature type="domain" description="ABC transporter" evidence="7">
    <location>
        <begin position="416"/>
        <end position="563"/>
    </location>
</feature>
<feature type="domain" description="ABC-2 type transporter transmembrane" evidence="8">
    <location>
        <begin position="58"/>
        <end position="264"/>
    </location>
</feature>
<proteinExistence type="predicted"/>
<feature type="transmembrane region" description="Helical" evidence="6">
    <location>
        <begin position="181"/>
        <end position="208"/>
    </location>
</feature>
<dbReference type="InterPro" id="IPR013525">
    <property type="entry name" value="ABC2_TM"/>
</dbReference>
<gene>
    <name evidence="9" type="ORF">PHPALM_8121</name>
</gene>
<dbReference type="AlphaFoldDB" id="A0A2P4YAK2"/>
<evidence type="ECO:0000256" key="5">
    <source>
        <dbReference type="ARBA" id="ARBA00023136"/>
    </source>
</evidence>
<protein>
    <submittedName>
        <fullName evidence="9">Pleiotropic drug resistance protein ABC Superfamily</fullName>
    </submittedName>
</protein>
<dbReference type="InterPro" id="IPR003439">
    <property type="entry name" value="ABC_transporter-like_ATP-bd"/>
</dbReference>
<feature type="transmembrane region" description="Helical" evidence="6">
    <location>
        <begin position="80"/>
        <end position="97"/>
    </location>
</feature>
<dbReference type="GO" id="GO:0140359">
    <property type="term" value="F:ABC-type transporter activity"/>
    <property type="evidence" value="ECO:0007669"/>
    <property type="project" value="InterPro"/>
</dbReference>
<evidence type="ECO:0000313" key="10">
    <source>
        <dbReference type="Proteomes" id="UP000237271"/>
    </source>
</evidence>
<sequence length="588" mass="66137">MTKHPRLASEFSEHWRRSRLYDSLIRDIEAPHNPELLKDVEEHMNQMPEFRQSFWESTKTVTTRQWKLTSRNKSFIKSRALMTVVMGLIYGSVFYQTDPTDIQMMIGVLFQAAMFMSLGQTAQVPTFYAAREVFYKQRSANFYRAASFAIANSLALIPQAIAEGLVFGSLVYWMTGLVRHAGHFIIFLIFLVQTNLVYASWFFCLTAICPSFNIAKPMSTFTLSIFNLFGGFVMAKNVIPDWLIWVYWFVPDSWTLRGLCVNQYRAAKFDVCVYDNVDYCTEYDMKMGEYLLNQYAVPSGHYWVWIDIIYLCFIYIFFMGLGAFVLEYKRYDGPSNVSLKPKHEINDDETDRAGNYVLATTPKHSGTSSGSGSPSREVVLDVPVREKMFTPVTLAFQDLHYSVPKPGSPKESLELLKGISGIAEPGTLTALMGSSGAGKTTLMDVIAGRKTGGTITGKIMLNGYEATDLAIRRATGYCEQMDVHSDASTIRESLTFSAFLRQDSSIPDSKKYDTVNECLDLLDMHAIADKIVRGCSQEQMKRLTIGVELAAQPSILFLDEPTSGLDAHSAKLIMDGGRQLATSGRTFV</sequence>
<feature type="transmembrane region" description="Helical" evidence="6">
    <location>
        <begin position="220"/>
        <end position="239"/>
    </location>
</feature>
<dbReference type="FunFam" id="3.40.50.300:FF:000289">
    <property type="entry name" value="ABC transporter G family member 31"/>
    <property type="match status" value="1"/>
</dbReference>
<evidence type="ECO:0000313" key="9">
    <source>
        <dbReference type="EMBL" id="POM74856.1"/>
    </source>
</evidence>
<evidence type="ECO:0000256" key="1">
    <source>
        <dbReference type="ARBA" id="ARBA00004141"/>
    </source>
</evidence>
<evidence type="ECO:0000256" key="6">
    <source>
        <dbReference type="SAM" id="Phobius"/>
    </source>
</evidence>
<dbReference type="PANTHER" id="PTHR19241">
    <property type="entry name" value="ATP-BINDING CASSETTE TRANSPORTER"/>
    <property type="match status" value="1"/>
</dbReference>
<name>A0A2P4YAK2_9STRA</name>
<keyword evidence="3 6" id="KW-0812">Transmembrane</keyword>
<keyword evidence="5 6" id="KW-0472">Membrane</keyword>
<evidence type="ECO:0000256" key="4">
    <source>
        <dbReference type="ARBA" id="ARBA00022989"/>
    </source>
</evidence>
<dbReference type="Proteomes" id="UP000237271">
    <property type="component" value="Unassembled WGS sequence"/>
</dbReference>
<keyword evidence="10" id="KW-1185">Reference proteome</keyword>
<dbReference type="GO" id="GO:0005524">
    <property type="term" value="F:ATP binding"/>
    <property type="evidence" value="ECO:0007669"/>
    <property type="project" value="InterPro"/>
</dbReference>